<dbReference type="EMBL" id="CAJJDN010000059">
    <property type="protein sequence ID" value="CAD8092875.1"/>
    <property type="molecule type" value="Genomic_DNA"/>
</dbReference>
<evidence type="ECO:0000313" key="1">
    <source>
        <dbReference type="EMBL" id="CAD8092875.1"/>
    </source>
</evidence>
<comment type="caution">
    <text evidence="1">The sequence shown here is derived from an EMBL/GenBank/DDBJ whole genome shotgun (WGS) entry which is preliminary data.</text>
</comment>
<evidence type="ECO:0000313" key="2">
    <source>
        <dbReference type="Proteomes" id="UP000692954"/>
    </source>
</evidence>
<protein>
    <submittedName>
        <fullName evidence="1">Uncharacterized protein</fullName>
    </submittedName>
</protein>
<dbReference type="PANTHER" id="PTHR11799:SF12">
    <property type="entry name" value="PARAOXONASE-RELATED"/>
    <property type="match status" value="1"/>
</dbReference>
<keyword evidence="2" id="KW-1185">Reference proteome</keyword>
<reference evidence="1" key="1">
    <citation type="submission" date="2021-01" db="EMBL/GenBank/DDBJ databases">
        <authorList>
            <consortium name="Genoscope - CEA"/>
            <person name="William W."/>
        </authorList>
    </citation>
    <scope>NUCLEOTIDE SEQUENCE</scope>
</reference>
<dbReference type="OrthoDB" id="432162at2759"/>
<proteinExistence type="predicted"/>
<dbReference type="Proteomes" id="UP000692954">
    <property type="component" value="Unassembled WGS sequence"/>
</dbReference>
<gene>
    <name evidence="1" type="ORF">PSON_ATCC_30995.1.T0590294</name>
</gene>
<organism evidence="1 2">
    <name type="scientific">Paramecium sonneborni</name>
    <dbReference type="NCBI Taxonomy" id="65129"/>
    <lineage>
        <taxon>Eukaryota</taxon>
        <taxon>Sar</taxon>
        <taxon>Alveolata</taxon>
        <taxon>Ciliophora</taxon>
        <taxon>Intramacronucleata</taxon>
        <taxon>Oligohymenophorea</taxon>
        <taxon>Peniculida</taxon>
        <taxon>Parameciidae</taxon>
        <taxon>Paramecium</taxon>
    </lineage>
</organism>
<accession>A0A8S1NTV2</accession>
<dbReference type="AlphaFoldDB" id="A0A8S1NTV2"/>
<dbReference type="PANTHER" id="PTHR11799">
    <property type="entry name" value="PARAOXONASE"/>
    <property type="match status" value="1"/>
</dbReference>
<name>A0A8S1NTV2_9CILI</name>
<sequence>MKYIFIFGGVFLGIFFKLATELDVFKPVMSYNEYGNCKYLKEDIRGPEDMTQFNSTTIIIGSGNFQKVYARGKPELEQQGIYAILNSNKKNYSLMKLELKNFPKDVALYIHGIYIRRQKDGDFLFVINHAYHNGGERIEIFRINEQLELTYEHSLIMDEQYTGILNDLVVIEDNRLLITTYMPLPDPKEGRHKANALHIIKTLFYQLTKQKTTYILDCQFNKQKQSLIQPQCKQLANTSGIMRNGLTWNKKDLVWVADSIEKGFTEYQIQGENLVFKRFVPVQNGIDNIEYQEESNTLVLGLIPKLYNYFQLDSFVKTNDLDRQTNFEYWGAVGQYDLNKDQLRILSQNRYLSKGLAGGIVSGNNLFLGSWCDVSVMVCQKI</sequence>
<dbReference type="InterPro" id="IPR051288">
    <property type="entry name" value="Serum_paraoxonase/arylesterase"/>
</dbReference>